<organism evidence="1 2">
    <name type="scientific">Sander lucioperca</name>
    <name type="common">Pike-perch</name>
    <name type="synonym">Perca lucioperca</name>
    <dbReference type="NCBI Taxonomy" id="283035"/>
    <lineage>
        <taxon>Eukaryota</taxon>
        <taxon>Metazoa</taxon>
        <taxon>Chordata</taxon>
        <taxon>Craniata</taxon>
        <taxon>Vertebrata</taxon>
        <taxon>Euteleostomi</taxon>
        <taxon>Actinopterygii</taxon>
        <taxon>Neopterygii</taxon>
        <taxon>Teleostei</taxon>
        <taxon>Neoteleostei</taxon>
        <taxon>Acanthomorphata</taxon>
        <taxon>Eupercaria</taxon>
        <taxon>Perciformes</taxon>
        <taxon>Percoidei</taxon>
        <taxon>Percidae</taxon>
        <taxon>Luciopercinae</taxon>
        <taxon>Sander</taxon>
    </lineage>
</organism>
<proteinExistence type="predicted"/>
<name>A0A8D0A1J1_SANLU</name>
<accession>A0A8D0A1J1</accession>
<dbReference type="GeneTree" id="ENSGT00990000206724"/>
<evidence type="ECO:0000313" key="1">
    <source>
        <dbReference type="Ensembl" id="ENSSLUP00000047524.1"/>
    </source>
</evidence>
<protein>
    <submittedName>
        <fullName evidence="1">Uncharacterized protein</fullName>
    </submittedName>
</protein>
<reference evidence="1" key="1">
    <citation type="submission" date="2025-08" db="UniProtKB">
        <authorList>
            <consortium name="Ensembl"/>
        </authorList>
    </citation>
    <scope>IDENTIFICATION</scope>
</reference>
<dbReference type="Ensembl" id="ENSSLUT00000048972.1">
    <property type="protein sequence ID" value="ENSSLUP00000047524.1"/>
    <property type="gene ID" value="ENSSLUG00000020884.1"/>
</dbReference>
<reference evidence="1" key="2">
    <citation type="submission" date="2025-09" db="UniProtKB">
        <authorList>
            <consortium name="Ensembl"/>
        </authorList>
    </citation>
    <scope>IDENTIFICATION</scope>
</reference>
<sequence length="157" mass="17913">LDVNNYDALKAAILAHHGHNLQTRAQRFHSRIYDGVPVRPQVAALMCLTRGWLTTRDGLPALDRIVMDRCIRALPADAKRHASQSSPQTVDELVALLENHQVTVELMQSSRIHVQRPSRSDPRGDKTRLIRGMWKHRINTTTRRWGSLGHPHSVDLW</sequence>
<dbReference type="AlphaFoldDB" id="A0A8D0A1J1"/>
<keyword evidence="2" id="KW-1185">Reference proteome</keyword>
<dbReference type="SUPFAM" id="SSF47353">
    <property type="entry name" value="Retrovirus capsid dimerization domain-like"/>
    <property type="match status" value="1"/>
</dbReference>
<dbReference type="Proteomes" id="UP000694568">
    <property type="component" value="Unplaced"/>
</dbReference>
<evidence type="ECO:0000313" key="2">
    <source>
        <dbReference type="Proteomes" id="UP000694568"/>
    </source>
</evidence>